<evidence type="ECO:0000259" key="4">
    <source>
        <dbReference type="Pfam" id="PF23282"/>
    </source>
</evidence>
<sequence length="336" mass="38575">MLDFKSNGVKIVGLHGMGGIGKTTLAKAVFNKILPHFEFRSFISNVRDLISRQEDGLISLQNKLMADLSITNLNNLESTDANASKIRKFVNEKNVLLVLDDVDEVSQLHALGATISKWQSDGRSRIIVTTRNRGVLGDQHYVNYLYEVKELYFEQALELFSYHALRRPKPTEEFMKLSKQIVTLTGNLPLAVEVFGSFLCDKRKVSEWEDALKKLEGIRPRELQDVLKLSFDGLDIENQRIFLDIACLFVNMRMKREDMIDILKGCDFKAEIALRVLEEKSLIKFTGDDTLFMHDQLRDMGRQIVQNENFADPGMRSRLWDRDKIISVLKNHKVPP</sequence>
<feature type="domain" description="Disease resistance protein Roq1-like winged-helix" evidence="4">
    <location>
        <begin position="237"/>
        <end position="307"/>
    </location>
</feature>
<dbReference type="GO" id="GO:0006952">
    <property type="term" value="P:defense response"/>
    <property type="evidence" value="ECO:0007669"/>
    <property type="project" value="InterPro"/>
</dbReference>
<evidence type="ECO:0000313" key="5">
    <source>
        <dbReference type="EMBL" id="OMP12806.1"/>
    </source>
</evidence>
<dbReference type="PANTHER" id="PTHR11017">
    <property type="entry name" value="LEUCINE-RICH REPEAT-CONTAINING PROTEIN"/>
    <property type="match status" value="1"/>
</dbReference>
<dbReference type="AlphaFoldDB" id="A0A1R3L0D1"/>
<dbReference type="InterPro" id="IPR042197">
    <property type="entry name" value="Apaf_helical"/>
</dbReference>
<keyword evidence="1" id="KW-0433">Leucine-rich repeat</keyword>
<evidence type="ECO:0000313" key="6">
    <source>
        <dbReference type="Proteomes" id="UP000187203"/>
    </source>
</evidence>
<dbReference type="GO" id="GO:0043531">
    <property type="term" value="F:ADP binding"/>
    <property type="evidence" value="ECO:0007669"/>
    <property type="project" value="InterPro"/>
</dbReference>
<proteinExistence type="predicted"/>
<gene>
    <name evidence="5" type="ORF">COLO4_02737</name>
</gene>
<protein>
    <submittedName>
        <fullName evidence="5">Disease resistance protein</fullName>
    </submittedName>
</protein>
<organism evidence="5 6">
    <name type="scientific">Corchorus olitorius</name>
    <dbReference type="NCBI Taxonomy" id="93759"/>
    <lineage>
        <taxon>Eukaryota</taxon>
        <taxon>Viridiplantae</taxon>
        <taxon>Streptophyta</taxon>
        <taxon>Embryophyta</taxon>
        <taxon>Tracheophyta</taxon>
        <taxon>Spermatophyta</taxon>
        <taxon>Magnoliopsida</taxon>
        <taxon>eudicotyledons</taxon>
        <taxon>Gunneridae</taxon>
        <taxon>Pentapetalae</taxon>
        <taxon>rosids</taxon>
        <taxon>malvids</taxon>
        <taxon>Malvales</taxon>
        <taxon>Malvaceae</taxon>
        <taxon>Grewioideae</taxon>
        <taxon>Apeibeae</taxon>
        <taxon>Corchorus</taxon>
    </lineage>
</organism>
<dbReference type="Pfam" id="PF23282">
    <property type="entry name" value="WHD_ROQ1"/>
    <property type="match status" value="1"/>
</dbReference>
<evidence type="ECO:0000256" key="1">
    <source>
        <dbReference type="ARBA" id="ARBA00022614"/>
    </source>
</evidence>
<dbReference type="InterPro" id="IPR058192">
    <property type="entry name" value="WHD_ROQ1-like"/>
</dbReference>
<evidence type="ECO:0000259" key="3">
    <source>
        <dbReference type="Pfam" id="PF00931"/>
    </source>
</evidence>
<feature type="domain" description="NB-ARC" evidence="3">
    <location>
        <begin position="5"/>
        <end position="166"/>
    </location>
</feature>
<dbReference type="InterPro" id="IPR002182">
    <property type="entry name" value="NB-ARC"/>
</dbReference>
<dbReference type="SUPFAM" id="SSF52540">
    <property type="entry name" value="P-loop containing nucleoside triphosphate hydrolases"/>
    <property type="match status" value="1"/>
</dbReference>
<dbReference type="Gene3D" id="3.40.50.300">
    <property type="entry name" value="P-loop containing nucleotide triphosphate hydrolases"/>
    <property type="match status" value="1"/>
</dbReference>
<dbReference type="Proteomes" id="UP000187203">
    <property type="component" value="Unassembled WGS sequence"/>
</dbReference>
<dbReference type="SUPFAM" id="SSF46785">
    <property type="entry name" value="Winged helix' DNA-binding domain"/>
    <property type="match status" value="1"/>
</dbReference>
<dbReference type="InterPro" id="IPR044974">
    <property type="entry name" value="Disease_R_plants"/>
</dbReference>
<evidence type="ECO:0000256" key="2">
    <source>
        <dbReference type="ARBA" id="ARBA00022737"/>
    </source>
</evidence>
<accession>A0A1R3L0D1</accession>
<name>A0A1R3L0D1_9ROSI</name>
<keyword evidence="2" id="KW-0677">Repeat</keyword>
<dbReference type="EMBL" id="AWUE01006261">
    <property type="protein sequence ID" value="OMP12806.1"/>
    <property type="molecule type" value="Genomic_DNA"/>
</dbReference>
<dbReference type="InterPro" id="IPR036390">
    <property type="entry name" value="WH_DNA-bd_sf"/>
</dbReference>
<dbReference type="PANTHER" id="PTHR11017:SF385">
    <property type="entry name" value="DISEASE RESISTANCE PROTEIN (TIR-NBS-LRR CLASS)-RELATED"/>
    <property type="match status" value="1"/>
</dbReference>
<dbReference type="STRING" id="93759.A0A1R3L0D1"/>
<dbReference type="Pfam" id="PF00931">
    <property type="entry name" value="NB-ARC"/>
    <property type="match status" value="1"/>
</dbReference>
<dbReference type="InterPro" id="IPR027417">
    <property type="entry name" value="P-loop_NTPase"/>
</dbReference>
<keyword evidence="6" id="KW-1185">Reference proteome</keyword>
<reference evidence="6" key="1">
    <citation type="submission" date="2013-09" db="EMBL/GenBank/DDBJ databases">
        <title>Corchorus olitorius genome sequencing.</title>
        <authorList>
            <person name="Alam M."/>
            <person name="Haque M.S."/>
            <person name="Islam M.S."/>
            <person name="Emdad E.M."/>
            <person name="Islam M.M."/>
            <person name="Ahmed B."/>
            <person name="Halim A."/>
            <person name="Hossen Q.M.M."/>
            <person name="Hossain M.Z."/>
            <person name="Ahmed R."/>
            <person name="Khan M.M."/>
            <person name="Islam R."/>
            <person name="Rashid M.M."/>
            <person name="Khan S.A."/>
            <person name="Rahman M.S."/>
            <person name="Alam M."/>
            <person name="Yahiya A.S."/>
            <person name="Khan M.S."/>
            <person name="Azam M.S."/>
            <person name="Haque T."/>
            <person name="Lashkar M.Z.H."/>
            <person name="Akhand A.I."/>
            <person name="Morshed G."/>
            <person name="Roy S."/>
            <person name="Uddin K.S."/>
            <person name="Rabeya T."/>
            <person name="Hossain A.S."/>
            <person name="Chowdhury A."/>
            <person name="Snigdha A.R."/>
            <person name="Mortoza M.S."/>
            <person name="Matin S.A."/>
            <person name="Hoque S.M.E."/>
            <person name="Islam M.K."/>
            <person name="Roy D.K."/>
            <person name="Haider R."/>
            <person name="Moosa M.M."/>
            <person name="Elias S.M."/>
            <person name="Hasan A.M."/>
            <person name="Jahan S."/>
            <person name="Shafiuddin M."/>
            <person name="Mahmood N."/>
            <person name="Shommy N.S."/>
        </authorList>
    </citation>
    <scope>NUCLEOTIDE SEQUENCE [LARGE SCALE GENOMIC DNA]</scope>
    <source>
        <strain evidence="6">cv. O-4</strain>
    </source>
</reference>
<dbReference type="PRINTS" id="PR00364">
    <property type="entry name" value="DISEASERSIST"/>
</dbReference>
<dbReference type="Gene3D" id="1.10.8.430">
    <property type="entry name" value="Helical domain of apoptotic protease-activating factors"/>
    <property type="match status" value="1"/>
</dbReference>
<dbReference type="OrthoDB" id="2018313at2759"/>
<comment type="caution">
    <text evidence="5">The sequence shown here is derived from an EMBL/GenBank/DDBJ whole genome shotgun (WGS) entry which is preliminary data.</text>
</comment>